<proteinExistence type="predicted"/>
<dbReference type="InterPro" id="IPR010836">
    <property type="entry name" value="SapC"/>
</dbReference>
<keyword evidence="2" id="KW-1185">Reference proteome</keyword>
<accession>A0A1I0ASQ6</accession>
<dbReference type="Pfam" id="PF07277">
    <property type="entry name" value="SapC"/>
    <property type="match status" value="1"/>
</dbReference>
<dbReference type="RefSeq" id="WP_093327883.1">
    <property type="nucleotide sequence ID" value="NZ_AP027363.1"/>
</dbReference>
<dbReference type="OrthoDB" id="8888710at2"/>
<dbReference type="EMBL" id="FOHK01000003">
    <property type="protein sequence ID" value="SES97419.1"/>
    <property type="molecule type" value="Genomic_DNA"/>
</dbReference>
<reference evidence="1 2" key="1">
    <citation type="submission" date="2016-10" db="EMBL/GenBank/DDBJ databases">
        <authorList>
            <person name="de Groot N.N."/>
        </authorList>
    </citation>
    <scope>NUCLEOTIDE SEQUENCE [LARGE SCALE GENOMIC DNA]</scope>
    <source>
        <strain evidence="1 2">DSM 19706</strain>
    </source>
</reference>
<organism evidence="1 2">
    <name type="scientific">Thalassotalea agarivorans</name>
    <name type="common">Thalassomonas agarivorans</name>
    <dbReference type="NCBI Taxonomy" id="349064"/>
    <lineage>
        <taxon>Bacteria</taxon>
        <taxon>Pseudomonadati</taxon>
        <taxon>Pseudomonadota</taxon>
        <taxon>Gammaproteobacteria</taxon>
        <taxon>Alteromonadales</taxon>
        <taxon>Colwelliaceae</taxon>
        <taxon>Thalassotalea</taxon>
    </lineage>
</organism>
<protein>
    <submittedName>
        <fullName evidence="1">SapC protein</fullName>
    </submittedName>
</protein>
<dbReference type="STRING" id="349064.SAMN05660429_00805"/>
<name>A0A1I0ASQ6_THASX</name>
<dbReference type="Proteomes" id="UP000199308">
    <property type="component" value="Unassembled WGS sequence"/>
</dbReference>
<gene>
    <name evidence="1" type="ORF">SAMN05660429_00805</name>
</gene>
<sequence>MTSFVPLDKNVHAKTRVLTGRGEQFGENKHLVPIIADEVNNLALEYPICFIKNNATGQFGLQVMLGFEPEENLFLEGENWQATYIPLHLLRQPFMVAVNAEEGTLPSADNTVITINMESTRVQQEQGEALFDEQGNASPFLDNINHMLSNLVNGMVRTDKFIETLLAHQLIEEVHVNVTFEGEQPKRFEGIYTVSEKTLTELDAKTLQQLNSKGYLQACYVILASMGNMQKLIAKKRQRTANSLTR</sequence>
<dbReference type="AlphaFoldDB" id="A0A1I0ASQ6"/>
<evidence type="ECO:0000313" key="1">
    <source>
        <dbReference type="EMBL" id="SES97419.1"/>
    </source>
</evidence>
<evidence type="ECO:0000313" key="2">
    <source>
        <dbReference type="Proteomes" id="UP000199308"/>
    </source>
</evidence>